<evidence type="ECO:0000256" key="1">
    <source>
        <dbReference type="ARBA" id="ARBA00023002"/>
    </source>
</evidence>
<dbReference type="PANTHER" id="PTHR11699">
    <property type="entry name" value="ALDEHYDE DEHYDROGENASE-RELATED"/>
    <property type="match status" value="1"/>
</dbReference>
<protein>
    <submittedName>
        <fullName evidence="5">Aldehyde dehydrogenase family protein</fullName>
    </submittedName>
</protein>
<comment type="caution">
    <text evidence="5">The sequence shown here is derived from an EMBL/GenBank/DDBJ whole genome shotgun (WGS) entry which is preliminary data.</text>
</comment>
<dbReference type="PROSITE" id="PS00687">
    <property type="entry name" value="ALDEHYDE_DEHYDR_GLU"/>
    <property type="match status" value="1"/>
</dbReference>
<evidence type="ECO:0000313" key="5">
    <source>
        <dbReference type="EMBL" id="MDC9590573.1"/>
    </source>
</evidence>
<dbReference type="Gene3D" id="3.40.309.10">
    <property type="entry name" value="Aldehyde Dehydrogenase, Chain A, domain 2"/>
    <property type="match status" value="1"/>
</dbReference>
<dbReference type="Gene3D" id="3.40.605.10">
    <property type="entry name" value="Aldehyde Dehydrogenase, Chain A, domain 1"/>
    <property type="match status" value="1"/>
</dbReference>
<evidence type="ECO:0000313" key="6">
    <source>
        <dbReference type="Proteomes" id="UP001217178"/>
    </source>
</evidence>
<keyword evidence="6" id="KW-1185">Reference proteome</keyword>
<dbReference type="Proteomes" id="UP001217178">
    <property type="component" value="Unassembled WGS sequence"/>
</dbReference>
<organism evidence="5 6">
    <name type="scientific">Xenorhabdus yunnanensis</name>
    <dbReference type="NCBI Taxonomy" id="3025878"/>
    <lineage>
        <taxon>Bacteria</taxon>
        <taxon>Pseudomonadati</taxon>
        <taxon>Pseudomonadota</taxon>
        <taxon>Gammaproteobacteria</taxon>
        <taxon>Enterobacterales</taxon>
        <taxon>Morganellaceae</taxon>
        <taxon>Xenorhabdus</taxon>
    </lineage>
</organism>
<evidence type="ECO:0000256" key="2">
    <source>
        <dbReference type="PROSITE-ProRule" id="PRU10007"/>
    </source>
</evidence>
<dbReference type="EMBL" id="JAQRFI010000039">
    <property type="protein sequence ID" value="MDC9590573.1"/>
    <property type="molecule type" value="Genomic_DNA"/>
</dbReference>
<dbReference type="InterPro" id="IPR015590">
    <property type="entry name" value="Aldehyde_DH_dom"/>
</dbReference>
<gene>
    <name evidence="5" type="ORF">PSI23_15080</name>
</gene>
<dbReference type="InterPro" id="IPR029510">
    <property type="entry name" value="Ald_DH_CS_GLU"/>
</dbReference>
<comment type="similarity">
    <text evidence="3">Belongs to the aldehyde dehydrogenase family.</text>
</comment>
<evidence type="ECO:0000259" key="4">
    <source>
        <dbReference type="Pfam" id="PF00171"/>
    </source>
</evidence>
<reference evidence="5 6" key="1">
    <citation type="submission" date="2023-02" db="EMBL/GenBank/DDBJ databases">
        <title>Entomopathogenic bacteria.</title>
        <authorList>
            <person name="Machado R.A."/>
        </authorList>
    </citation>
    <scope>NUCLEOTIDE SEQUENCE [LARGE SCALE GENOMIC DNA]</scope>
    <source>
        <strain evidence="5 6">XENO-10</strain>
    </source>
</reference>
<dbReference type="InterPro" id="IPR016162">
    <property type="entry name" value="Ald_DH_N"/>
</dbReference>
<accession>A0ABT5LHI3</accession>
<dbReference type="RefSeq" id="WP_273555855.1">
    <property type="nucleotide sequence ID" value="NZ_JAQRFI010000039.1"/>
</dbReference>
<sequence length="494" mass="53740">MKKLHDIEKELLPCKSYKMLINGEWVDSVSKNTLQSYNPATGELLTEYAAGNAEDVELAVKAAQKALPAWGKTSAAERQSLLLKIADLLEAEAERFIVLETLDGGKTQALCRNFDIPFSVDHFRYFAGVIRAHSDASDVIDSDTLSLVIREPIGVVGQIIPWNFPLLMAAWKLAPALAAGNTIVINPASLTPITLLELGRIMNQVLPPGVVNIVTGRGSVVGQAILDHDSIDKVAFTGSTEIGYNVAAAAAKRLIPATLELGGKSANIVFPDANMKKAVKYAANAILLNQGQACESGARLFLHKDIHDEFLNSLKTVFESVRVGDPMLAETEMGSQVSEEQMNTILGYIDLAKQEGATILTGGKRMTGAGYDNGFFIQPTILTHVTNNMRVAQEEIFGPVLCVIPFSNEEDVIEMANDSEYGLAGAVWTQDINRALRVAKAVKTGRMWINTYHELSAHAPFGGYKKSGLGRETHKMMLDAYTEVKNIYISTKED</sequence>
<feature type="domain" description="Aldehyde dehydrogenase" evidence="4">
    <location>
        <begin position="25"/>
        <end position="487"/>
    </location>
</feature>
<dbReference type="InterPro" id="IPR016161">
    <property type="entry name" value="Ald_DH/histidinol_DH"/>
</dbReference>
<keyword evidence="1 3" id="KW-0560">Oxidoreductase</keyword>
<dbReference type="InterPro" id="IPR016163">
    <property type="entry name" value="Ald_DH_C"/>
</dbReference>
<name>A0ABT5LHI3_9GAMM</name>
<evidence type="ECO:0000256" key="3">
    <source>
        <dbReference type="RuleBase" id="RU003345"/>
    </source>
</evidence>
<proteinExistence type="inferred from homology"/>
<feature type="active site" evidence="2">
    <location>
        <position position="260"/>
    </location>
</feature>
<dbReference type="Pfam" id="PF00171">
    <property type="entry name" value="Aldedh"/>
    <property type="match status" value="1"/>
</dbReference>
<dbReference type="SUPFAM" id="SSF53720">
    <property type="entry name" value="ALDH-like"/>
    <property type="match status" value="1"/>
</dbReference>